<dbReference type="PROSITE" id="PS00022">
    <property type="entry name" value="EGF_1"/>
    <property type="match status" value="2"/>
</dbReference>
<feature type="transmembrane region" description="Helical" evidence="8">
    <location>
        <begin position="525"/>
        <end position="546"/>
    </location>
</feature>
<feature type="domain" description="EGF-like" evidence="10">
    <location>
        <begin position="1118"/>
        <end position="1155"/>
    </location>
</feature>
<dbReference type="InterPro" id="IPR000742">
    <property type="entry name" value="EGF"/>
</dbReference>
<feature type="transmembrane region" description="Helical" evidence="8">
    <location>
        <begin position="1391"/>
        <end position="1412"/>
    </location>
</feature>
<dbReference type="SMART" id="SM00181">
    <property type="entry name" value="EGF"/>
    <property type="match status" value="2"/>
</dbReference>
<keyword evidence="6" id="KW-0245">EGF-like domain</keyword>
<feature type="non-terminal residue" evidence="11">
    <location>
        <position position="1488"/>
    </location>
</feature>
<reference evidence="11 12" key="1">
    <citation type="submission" date="2022-05" db="EMBL/GenBank/DDBJ databases">
        <authorList>
            <consortium name="Genoscope - CEA"/>
            <person name="William W."/>
        </authorList>
    </citation>
    <scope>NUCLEOTIDE SEQUENCE [LARGE SCALE GENOMIC DNA]</scope>
</reference>
<feature type="transmembrane region" description="Helical" evidence="8">
    <location>
        <begin position="558"/>
        <end position="579"/>
    </location>
</feature>
<evidence type="ECO:0000256" key="5">
    <source>
        <dbReference type="ARBA" id="ARBA00023136"/>
    </source>
</evidence>
<evidence type="ECO:0000256" key="9">
    <source>
        <dbReference type="SAM" id="SignalP"/>
    </source>
</evidence>
<feature type="disulfide bond" evidence="6">
    <location>
        <begin position="305"/>
        <end position="314"/>
    </location>
</feature>
<keyword evidence="7" id="KW-0175">Coiled coil</keyword>
<feature type="coiled-coil region" evidence="7">
    <location>
        <begin position="1320"/>
        <end position="1347"/>
    </location>
</feature>
<feature type="disulfide bond" evidence="6">
    <location>
        <begin position="1145"/>
        <end position="1154"/>
    </location>
</feature>
<keyword evidence="4 8" id="KW-1133">Transmembrane helix</keyword>
<dbReference type="PROSITE" id="PS01186">
    <property type="entry name" value="EGF_2"/>
    <property type="match status" value="2"/>
</dbReference>
<keyword evidence="5 8" id="KW-0472">Membrane</keyword>
<dbReference type="Proteomes" id="UP001159427">
    <property type="component" value="Unassembled WGS sequence"/>
</dbReference>
<dbReference type="PROSITE" id="PS50026">
    <property type="entry name" value="EGF_3"/>
    <property type="match status" value="2"/>
</dbReference>
<feature type="transmembrane region" description="Helical" evidence="8">
    <location>
        <begin position="1358"/>
        <end position="1379"/>
    </location>
</feature>
<evidence type="ECO:0000256" key="1">
    <source>
        <dbReference type="ARBA" id="ARBA00004141"/>
    </source>
</evidence>
<evidence type="ECO:0000256" key="7">
    <source>
        <dbReference type="SAM" id="Coils"/>
    </source>
</evidence>
<evidence type="ECO:0000313" key="11">
    <source>
        <dbReference type="EMBL" id="CAH3013560.1"/>
    </source>
</evidence>
<keyword evidence="6" id="KW-1015">Disulfide bond</keyword>
<comment type="caution">
    <text evidence="6">Lacks conserved residue(s) required for the propagation of feature annotation.</text>
</comment>
<keyword evidence="12" id="KW-1185">Reference proteome</keyword>
<dbReference type="EMBL" id="CALNXI010000001">
    <property type="protein sequence ID" value="CAH3013560.1"/>
    <property type="molecule type" value="Genomic_DNA"/>
</dbReference>
<dbReference type="Gene3D" id="2.10.25.10">
    <property type="entry name" value="Laminin"/>
    <property type="match status" value="2"/>
</dbReference>
<feature type="domain" description="EGF-like" evidence="10">
    <location>
        <begin position="278"/>
        <end position="315"/>
    </location>
</feature>
<dbReference type="Pfam" id="PF14857">
    <property type="entry name" value="TMEM151"/>
    <property type="match status" value="1"/>
</dbReference>
<evidence type="ECO:0000313" key="12">
    <source>
        <dbReference type="Proteomes" id="UP001159427"/>
    </source>
</evidence>
<keyword evidence="9" id="KW-0732">Signal</keyword>
<proteinExistence type="inferred from homology"/>
<dbReference type="PANTHER" id="PTHR31893:SF5">
    <property type="entry name" value="TRANSMEMBRANE PROTEIN 151 HOMOLOG"/>
    <property type="match status" value="1"/>
</dbReference>
<dbReference type="SUPFAM" id="SSF57196">
    <property type="entry name" value="EGF/Laminin"/>
    <property type="match status" value="2"/>
</dbReference>
<name>A0ABN8L8Z1_9CNID</name>
<sequence length="1488" mass="173033">MQMIARLLLLLWILCSLLVAFSNCRTLCSRIFFQNINEETMPYKIIEGVYTKENYSHNNFPVYRRENGNLLFYYSNISTEDEKRLIFGLNPSDYFGVAAHVYNAVDPVSWLTSGSLDRSDVFGGLISFWQFWNMSNKSIGYVTVSSSSPMIKAVCVDEDFRECNSDRLYLNVMLTDGKGNVVNDHIRDYFLRKPGVFRNLRPLYEHSRQKWYLQYNPDGFWVVTERYAPSRLLDNVFIKTKDFALRPEYISKTWSVHDNKGWRDMPNLRLLCRGVNSMLNTCPSKPCDSKATCIYTFGKETLCLCPSGYTGVTCYTNKPCRSNIIAGTELKFAYFGNRPGDLGLFFCRGRYPSVRFSLCVDSKYSAKWTRQGRACRGGNTGSDSFPWTPWYRNTTERSSYQRTDTTDQLPTAQTSRVDFDANPVIFPVVLSSFVLLKLLVPFIIYCCAVCKKKSKEDREEREDTRRLQEDDGELGTRLEQVVRAGSQMELDSGIQDYQPTVQEYQRQNENRKMSRKRGLHRDASLWRIFSMLLFFYFHLWVVYLVGCEISQCTRYGRSFVYLKIFGIAMLWFSSVYIFIESIFSRELDYLRNIMQDETAWGYIQKMHQLEPRIDMVVECYHPTRDHSKVVTFMDRKTFSFGSWVDVSEREMPTVSTVWLTRVRIDPYVLFGDQETADSYERQRAAMISRNRFRDLFTDFSASRKIPGLKKRISAYVDSRVKPWWIRPLFFWLATLLQMTWPYRWLFRAKTGKSHYALKKLIYKSTTPQREVDLMNPVTTLADGATSATDSSVLENSQISYPMAEIVNTGRGSPAYENGCPPRPPGDPSVCPPLPVAPQQSASPATYDTGTSYPPPLNNPYPTGGAACRNLCSRIFFQNINEETMPYKIIEGVYNKENNNHNNFPVYRQENGNLLFYYYVSKEGLKVLVFGLNLKHYFGVAANVYRNVDPVSWLNSGSLDRSDVFGGLIYNWRFYNTLDKTHYYVAVNNSSPIIKAVCVDEDFRECNSDRLYLNDNFTDGKGNVVNDLTRDYFFRKQGVFQNLRPVYEHSRQKWYLEYTDGPWMITEYFPRQLTVFKVLMKTKDFALRPEYISNTWSVRFNGWGDMPKFRLLCRGVRSMSNTCPSKPCNSKASCIYTSGNETLCLCPFGYTGVTCSTNKQCPTPYPLAGTELKFAYFGKRPGDIGFSFCSGSYPSVRFSLCRDSKYSNLYWFRVGGDCHRVNTGRTSPPWSFWNPGKTQSPWKPPKARARHNFDNNPKIVSVVLTSVALLELLLPFIIYCCAICKKKSKEDREEQEDQRRLQEVGGELERRLEQVARAGSQEELDRGVQDYQRTVQEYQRENQDKELNRKRGFHKSEGLWRIISMHLFFSFYLWIVYLVGCEISQCTQYGRIFVYLKTFGIVMLCMSSVYTFIESIFCHEWDYLRNIMQDETASGYIQKMHQVAPRIGMVVECYHFETRTRVVYYTNAYSNTQSRTETYTVRVVTFVDH</sequence>
<evidence type="ECO:0000256" key="2">
    <source>
        <dbReference type="ARBA" id="ARBA00009583"/>
    </source>
</evidence>
<keyword evidence="3 8" id="KW-0812">Transmembrane</keyword>
<accession>A0ABN8L8Z1</accession>
<evidence type="ECO:0000256" key="8">
    <source>
        <dbReference type="SAM" id="Phobius"/>
    </source>
</evidence>
<dbReference type="CDD" id="cd00054">
    <property type="entry name" value="EGF_CA"/>
    <property type="match status" value="1"/>
</dbReference>
<organism evidence="11 12">
    <name type="scientific">Porites evermanni</name>
    <dbReference type="NCBI Taxonomy" id="104178"/>
    <lineage>
        <taxon>Eukaryota</taxon>
        <taxon>Metazoa</taxon>
        <taxon>Cnidaria</taxon>
        <taxon>Anthozoa</taxon>
        <taxon>Hexacorallia</taxon>
        <taxon>Scleractinia</taxon>
        <taxon>Fungiina</taxon>
        <taxon>Poritidae</taxon>
        <taxon>Porites</taxon>
    </lineage>
</organism>
<feature type="transmembrane region" description="Helical" evidence="8">
    <location>
        <begin position="1258"/>
        <end position="1281"/>
    </location>
</feature>
<comment type="caution">
    <text evidence="11">The sequence shown here is derived from an EMBL/GenBank/DDBJ whole genome shotgun (WGS) entry which is preliminary data.</text>
</comment>
<dbReference type="PANTHER" id="PTHR31893">
    <property type="entry name" value="TRANSMEMBRANE PROTEIN 151 HOMOLOG"/>
    <property type="match status" value="1"/>
</dbReference>
<evidence type="ECO:0000256" key="3">
    <source>
        <dbReference type="ARBA" id="ARBA00022692"/>
    </source>
</evidence>
<evidence type="ECO:0000256" key="6">
    <source>
        <dbReference type="PROSITE-ProRule" id="PRU00076"/>
    </source>
</evidence>
<comment type="similarity">
    <text evidence="2">Belongs to the TMEM151 family.</text>
</comment>
<feature type="chain" id="PRO_5046805417" description="EGF-like domain-containing protein" evidence="9">
    <location>
        <begin position="25"/>
        <end position="1488"/>
    </location>
</feature>
<evidence type="ECO:0000259" key="10">
    <source>
        <dbReference type="PROSITE" id="PS50026"/>
    </source>
</evidence>
<feature type="signal peptide" evidence="9">
    <location>
        <begin position="1"/>
        <end position="24"/>
    </location>
</feature>
<evidence type="ECO:0000256" key="4">
    <source>
        <dbReference type="ARBA" id="ARBA00022989"/>
    </source>
</evidence>
<comment type="subcellular location">
    <subcellularLocation>
        <location evidence="1">Membrane</location>
        <topology evidence="1">Multi-pass membrane protein</topology>
    </subcellularLocation>
</comment>
<dbReference type="InterPro" id="IPR026767">
    <property type="entry name" value="Tmem151"/>
</dbReference>
<gene>
    <name evidence="11" type="ORF">PEVE_00000090</name>
</gene>
<protein>
    <recommendedName>
        <fullName evidence="10">EGF-like domain-containing protein</fullName>
    </recommendedName>
</protein>